<feature type="transmembrane region" description="Helical" evidence="1">
    <location>
        <begin position="120"/>
        <end position="140"/>
    </location>
</feature>
<evidence type="ECO:0000313" key="3">
    <source>
        <dbReference type="Proteomes" id="UP000677413"/>
    </source>
</evidence>
<feature type="transmembrane region" description="Helical" evidence="1">
    <location>
        <begin position="33"/>
        <end position="51"/>
    </location>
</feature>
<comment type="caution">
    <text evidence="2">The sequence shown here is derived from an EMBL/GenBank/DDBJ whole genome shotgun (WGS) entry which is preliminary data.</text>
</comment>
<proteinExistence type="predicted"/>
<protein>
    <submittedName>
        <fullName evidence="2">Uncharacterized protein</fullName>
    </submittedName>
</protein>
<keyword evidence="1" id="KW-0812">Transmembrane</keyword>
<feature type="transmembrane region" description="Helical" evidence="1">
    <location>
        <begin position="57"/>
        <end position="76"/>
    </location>
</feature>
<keyword evidence="1" id="KW-0472">Membrane</keyword>
<accession>A0A940XWZ2</accession>
<dbReference type="EMBL" id="JAGPYQ010000001">
    <property type="protein sequence ID" value="MBQ0853399.1"/>
    <property type="molecule type" value="Genomic_DNA"/>
</dbReference>
<gene>
    <name evidence="2" type="ORF">J8N05_35115</name>
</gene>
<dbReference type="Proteomes" id="UP000677413">
    <property type="component" value="Unassembled WGS sequence"/>
</dbReference>
<evidence type="ECO:0000256" key="1">
    <source>
        <dbReference type="SAM" id="Phobius"/>
    </source>
</evidence>
<feature type="transmembrane region" description="Helical" evidence="1">
    <location>
        <begin position="152"/>
        <end position="173"/>
    </location>
</feature>
<keyword evidence="1" id="KW-1133">Transmembrane helix</keyword>
<keyword evidence="3" id="KW-1185">Reference proteome</keyword>
<name>A0A940XWZ2_9ACTN</name>
<reference evidence="2 3" key="1">
    <citation type="submission" date="2021-04" db="EMBL/GenBank/DDBJ databases">
        <authorList>
            <person name="Tang X."/>
            <person name="Zhou X."/>
            <person name="Chen X."/>
            <person name="Cernava T."/>
            <person name="Zhang C."/>
        </authorList>
    </citation>
    <scope>NUCLEOTIDE SEQUENCE [LARGE SCALE GENOMIC DNA]</scope>
    <source>
        <strain evidence="2 3">BH-SS-21</strain>
    </source>
</reference>
<dbReference type="RefSeq" id="WP_210889812.1">
    <property type="nucleotide sequence ID" value="NZ_JAGPYQ010000001.1"/>
</dbReference>
<evidence type="ECO:0000313" key="2">
    <source>
        <dbReference type="EMBL" id="MBQ0853399.1"/>
    </source>
</evidence>
<sequence>MAEIDQDDHAGALAEYSALRNEITTRISLQHQVLALHVTAVSVVFSVALAGRSRWPVLLIISFISYASSEILASLFRTIEGIAKYIDEELSQRVAGGLGWESWLVQHKPASETARLTHPYYLLFPGISIVSLVAIGAYAWSSSPDGRQSASFWTIISAWPLAAVFAALSFRAVRRLRAPF</sequence>
<dbReference type="AlphaFoldDB" id="A0A940XWZ2"/>
<organism evidence="2 3">
    <name type="scientific">Streptomyces liliiviolaceus</name>
    <dbReference type="NCBI Taxonomy" id="2823109"/>
    <lineage>
        <taxon>Bacteria</taxon>
        <taxon>Bacillati</taxon>
        <taxon>Actinomycetota</taxon>
        <taxon>Actinomycetes</taxon>
        <taxon>Kitasatosporales</taxon>
        <taxon>Streptomycetaceae</taxon>
        <taxon>Streptomyces</taxon>
    </lineage>
</organism>